<feature type="compositionally biased region" description="Polar residues" evidence="1">
    <location>
        <begin position="101"/>
        <end position="112"/>
    </location>
</feature>
<gene>
    <name evidence="2" type="ORF">HHJ67_03480</name>
</gene>
<protein>
    <submittedName>
        <fullName evidence="2">Uncharacterized protein</fullName>
    </submittedName>
</protein>
<evidence type="ECO:0000313" key="3">
    <source>
        <dbReference type="Proteomes" id="UP000553981"/>
    </source>
</evidence>
<evidence type="ECO:0000313" key="2">
    <source>
        <dbReference type="EMBL" id="NMW86817.1"/>
    </source>
</evidence>
<dbReference type="AlphaFoldDB" id="A0A7Y0YC73"/>
<accession>A0A7Y0YC73</accession>
<organism evidence="2 3">
    <name type="scientific">Mobiluncus curtisii</name>
    <dbReference type="NCBI Taxonomy" id="2051"/>
    <lineage>
        <taxon>Bacteria</taxon>
        <taxon>Bacillati</taxon>
        <taxon>Actinomycetota</taxon>
        <taxon>Actinomycetes</taxon>
        <taxon>Actinomycetales</taxon>
        <taxon>Actinomycetaceae</taxon>
        <taxon>Mobiluncus</taxon>
    </lineage>
</organism>
<comment type="caution">
    <text evidence="2">The sequence shown here is derived from an EMBL/GenBank/DDBJ whole genome shotgun (WGS) entry which is preliminary data.</text>
</comment>
<proteinExistence type="predicted"/>
<name>A0A7Y0YC73_9ACTO</name>
<evidence type="ECO:0000256" key="1">
    <source>
        <dbReference type="SAM" id="MobiDB-lite"/>
    </source>
</evidence>
<sequence length="112" mass="11765">MDGESKGLPSRSRLTSPEFQEEIMLSTDVVGAINPALTNQAFTRPAPEPSGKADKPEPISNTSKTEAAATGGHSALNGNVAEFKPVVGPSQPTHADLPHTYKSSNSHLDVML</sequence>
<dbReference type="Proteomes" id="UP000553981">
    <property type="component" value="Unassembled WGS sequence"/>
</dbReference>
<reference evidence="2 3" key="1">
    <citation type="submission" date="2020-04" db="EMBL/GenBank/DDBJ databases">
        <title>Antimicrobial susceptibility and clonality of vaginal-derived multi-drug resistant Mobiluncus isolates in China.</title>
        <authorList>
            <person name="Zhang X."/>
        </authorList>
    </citation>
    <scope>NUCLEOTIDE SEQUENCE [LARGE SCALE GENOMIC DNA]</scope>
    <source>
        <strain evidence="2 3">19</strain>
    </source>
</reference>
<feature type="region of interest" description="Disordered" evidence="1">
    <location>
        <begin position="38"/>
        <end position="112"/>
    </location>
</feature>
<dbReference type="EMBL" id="JABCUI010000001">
    <property type="protein sequence ID" value="NMW86817.1"/>
    <property type="molecule type" value="Genomic_DNA"/>
</dbReference>